<dbReference type="GO" id="GO:0003677">
    <property type="term" value="F:DNA binding"/>
    <property type="evidence" value="ECO:0007669"/>
    <property type="project" value="InterPro"/>
</dbReference>
<dbReference type="PROSITE" id="PS50943">
    <property type="entry name" value="HTH_CROC1"/>
    <property type="match status" value="1"/>
</dbReference>
<proteinExistence type="predicted"/>
<dbReference type="Pfam" id="PF01381">
    <property type="entry name" value="HTH_3"/>
    <property type="match status" value="1"/>
</dbReference>
<dbReference type="AlphaFoldDB" id="X0WSP2"/>
<protein>
    <recommendedName>
        <fullName evidence="1">HTH cro/C1-type domain-containing protein</fullName>
    </recommendedName>
</protein>
<gene>
    <name evidence="2" type="ORF">S01H1_48310</name>
</gene>
<evidence type="ECO:0000259" key="1">
    <source>
        <dbReference type="PROSITE" id="PS50943"/>
    </source>
</evidence>
<reference evidence="2" key="1">
    <citation type="journal article" date="2014" name="Front. Microbiol.">
        <title>High frequency of phylogenetically diverse reductive dehalogenase-homologous genes in deep subseafloor sedimentary metagenomes.</title>
        <authorList>
            <person name="Kawai M."/>
            <person name="Futagami T."/>
            <person name="Toyoda A."/>
            <person name="Takaki Y."/>
            <person name="Nishi S."/>
            <person name="Hori S."/>
            <person name="Arai W."/>
            <person name="Tsubouchi T."/>
            <person name="Morono Y."/>
            <person name="Uchiyama I."/>
            <person name="Ito T."/>
            <person name="Fujiyama A."/>
            <person name="Inagaki F."/>
            <person name="Takami H."/>
        </authorList>
    </citation>
    <scope>NUCLEOTIDE SEQUENCE</scope>
    <source>
        <strain evidence="2">Expedition CK06-06</strain>
    </source>
</reference>
<dbReference type="CDD" id="cd00093">
    <property type="entry name" value="HTH_XRE"/>
    <property type="match status" value="1"/>
</dbReference>
<evidence type="ECO:0000313" key="2">
    <source>
        <dbReference type="EMBL" id="GAG27523.1"/>
    </source>
</evidence>
<dbReference type="EMBL" id="BARS01031020">
    <property type="protein sequence ID" value="GAG27523.1"/>
    <property type="molecule type" value="Genomic_DNA"/>
</dbReference>
<sequence>MSEKLLSNIVIKEPISLKSVRTLTGKTQKELAKHVGIPYTSYCRYELNTKNMQIGDLMKFCEKLGITIDKIKVN</sequence>
<organism evidence="2">
    <name type="scientific">marine sediment metagenome</name>
    <dbReference type="NCBI Taxonomy" id="412755"/>
    <lineage>
        <taxon>unclassified sequences</taxon>
        <taxon>metagenomes</taxon>
        <taxon>ecological metagenomes</taxon>
    </lineage>
</organism>
<dbReference type="InterPro" id="IPR010982">
    <property type="entry name" value="Lambda_DNA-bd_dom_sf"/>
</dbReference>
<dbReference type="InterPro" id="IPR001387">
    <property type="entry name" value="Cro/C1-type_HTH"/>
</dbReference>
<feature type="domain" description="HTH cro/C1-type" evidence="1">
    <location>
        <begin position="17"/>
        <end position="71"/>
    </location>
</feature>
<dbReference type="Gene3D" id="1.10.260.40">
    <property type="entry name" value="lambda repressor-like DNA-binding domains"/>
    <property type="match status" value="1"/>
</dbReference>
<name>X0WSP2_9ZZZZ</name>
<accession>X0WSP2</accession>
<dbReference type="SMART" id="SM00530">
    <property type="entry name" value="HTH_XRE"/>
    <property type="match status" value="1"/>
</dbReference>
<comment type="caution">
    <text evidence="2">The sequence shown here is derived from an EMBL/GenBank/DDBJ whole genome shotgun (WGS) entry which is preliminary data.</text>
</comment>
<dbReference type="SUPFAM" id="SSF47413">
    <property type="entry name" value="lambda repressor-like DNA-binding domains"/>
    <property type="match status" value="1"/>
</dbReference>